<gene>
    <name evidence="10" type="ORF">CYCCA115_LOCUS22489</name>
</gene>
<evidence type="ECO:0000256" key="6">
    <source>
        <dbReference type="ARBA" id="ARBA00037941"/>
    </source>
</evidence>
<dbReference type="Pfam" id="PF01266">
    <property type="entry name" value="DAO"/>
    <property type="match status" value="1"/>
</dbReference>
<dbReference type="GO" id="GO:0047545">
    <property type="term" value="F:(S)-2-hydroxyglutarate dehydrogenase activity"/>
    <property type="evidence" value="ECO:0007669"/>
    <property type="project" value="UniProtKB-EC"/>
</dbReference>
<accession>A0AAD2G9U6</accession>
<reference evidence="10" key="1">
    <citation type="submission" date="2023-08" db="EMBL/GenBank/DDBJ databases">
        <authorList>
            <person name="Audoor S."/>
            <person name="Bilcke G."/>
        </authorList>
    </citation>
    <scope>NUCLEOTIDE SEQUENCE</scope>
</reference>
<feature type="domain" description="FAD dependent oxidoreductase" evidence="9">
    <location>
        <begin position="17"/>
        <end position="380"/>
    </location>
</feature>
<proteinExistence type="inferred from homology"/>
<comment type="caution">
    <text evidence="10">The sequence shown here is derived from an EMBL/GenBank/DDBJ whole genome shotgun (WGS) entry which is preliminary data.</text>
</comment>
<dbReference type="InterPro" id="IPR006076">
    <property type="entry name" value="FAD-dep_OxRdtase"/>
</dbReference>
<sequence length="389" mass="42669">MARVVNASISPAFHTQVAVIGAGVVGLAIARSLAKCGMEVFILEKASIIGNETSSRNSEVIHAGIYYPQDSLKAKFCVSGRHSLYEYIQSRHIPHKKCGKLVVATQPSQVSNELRALFEKAQRNGIDNLKLVSREEVKVMEPNVECHGALWSPSTGVVDSHSFMYNLLADAEKHSAQLVLNTAVEDAVVDSDGICLKADGAWIQCDYVINTGGLWANHIANMFHRSTSWKPPIAYFAKGNYFRLQGKAPFEKLIYPVPEPGGLGVHATVDWGGPTVKFGPDVEWVEPSVSNPAEVSLDVDPTRGDKFYNEVRKYWPGLEDNQLIPDYAGIRPKLNHPSLQSPLPFEDFRIYGPETHGVQGLIHLVGIESPGLTSSMAIAEDIRIQVATR</sequence>
<keyword evidence="11" id="KW-1185">Reference proteome</keyword>
<comment type="similarity">
    <text evidence="6">Belongs to the L2HGDH family.</text>
</comment>
<dbReference type="PANTHER" id="PTHR43104:SF4">
    <property type="entry name" value="L-2-HYDROXYGLUTARATE DEHYDROGENASE, MITOCHONDRIAL"/>
    <property type="match status" value="1"/>
</dbReference>
<dbReference type="EC" id="1.1.99.2" evidence="7"/>
<evidence type="ECO:0000259" key="9">
    <source>
        <dbReference type="Pfam" id="PF01266"/>
    </source>
</evidence>
<comment type="cofactor">
    <cofactor evidence="1">
        <name>FAD</name>
        <dbReference type="ChEBI" id="CHEBI:57692"/>
    </cofactor>
</comment>
<dbReference type="InterPro" id="IPR036188">
    <property type="entry name" value="FAD/NAD-bd_sf"/>
</dbReference>
<comment type="catalytic activity">
    <reaction evidence="5">
        <text>(S)-2-hydroxyglutarate + A = 2-oxoglutarate + AH2</text>
        <dbReference type="Rhea" id="RHEA:21252"/>
        <dbReference type="ChEBI" id="CHEBI:13193"/>
        <dbReference type="ChEBI" id="CHEBI:16782"/>
        <dbReference type="ChEBI" id="CHEBI:16810"/>
        <dbReference type="ChEBI" id="CHEBI:17499"/>
        <dbReference type="EC" id="1.1.99.2"/>
    </reaction>
</comment>
<evidence type="ECO:0000313" key="11">
    <source>
        <dbReference type="Proteomes" id="UP001295423"/>
    </source>
</evidence>
<evidence type="ECO:0000256" key="7">
    <source>
        <dbReference type="ARBA" id="ARBA00038878"/>
    </source>
</evidence>
<evidence type="ECO:0000256" key="8">
    <source>
        <dbReference type="ARBA" id="ARBA00041137"/>
    </source>
</evidence>
<dbReference type="SUPFAM" id="SSF51905">
    <property type="entry name" value="FAD/NAD(P)-binding domain"/>
    <property type="match status" value="1"/>
</dbReference>
<organism evidence="10 11">
    <name type="scientific">Cylindrotheca closterium</name>
    <dbReference type="NCBI Taxonomy" id="2856"/>
    <lineage>
        <taxon>Eukaryota</taxon>
        <taxon>Sar</taxon>
        <taxon>Stramenopiles</taxon>
        <taxon>Ochrophyta</taxon>
        <taxon>Bacillariophyta</taxon>
        <taxon>Bacillariophyceae</taxon>
        <taxon>Bacillariophycidae</taxon>
        <taxon>Bacillariales</taxon>
        <taxon>Bacillariaceae</taxon>
        <taxon>Cylindrotheca</taxon>
    </lineage>
</organism>
<dbReference type="AlphaFoldDB" id="A0AAD2G9U6"/>
<dbReference type="EMBL" id="CAKOGP040002313">
    <property type="protein sequence ID" value="CAJ1966903.1"/>
    <property type="molecule type" value="Genomic_DNA"/>
</dbReference>
<evidence type="ECO:0000256" key="5">
    <source>
        <dbReference type="ARBA" id="ARBA00036066"/>
    </source>
</evidence>
<keyword evidence="2" id="KW-0285">Flavoprotein</keyword>
<keyword evidence="4" id="KW-0560">Oxidoreductase</keyword>
<dbReference type="Proteomes" id="UP001295423">
    <property type="component" value="Unassembled WGS sequence"/>
</dbReference>
<evidence type="ECO:0000313" key="10">
    <source>
        <dbReference type="EMBL" id="CAJ1966903.1"/>
    </source>
</evidence>
<dbReference type="PANTHER" id="PTHR43104">
    <property type="entry name" value="L-2-HYDROXYGLUTARATE DEHYDROGENASE, MITOCHONDRIAL"/>
    <property type="match status" value="1"/>
</dbReference>
<evidence type="ECO:0000256" key="2">
    <source>
        <dbReference type="ARBA" id="ARBA00022630"/>
    </source>
</evidence>
<evidence type="ECO:0000256" key="3">
    <source>
        <dbReference type="ARBA" id="ARBA00022827"/>
    </source>
</evidence>
<evidence type="ECO:0000256" key="4">
    <source>
        <dbReference type="ARBA" id="ARBA00023002"/>
    </source>
</evidence>
<evidence type="ECO:0000256" key="1">
    <source>
        <dbReference type="ARBA" id="ARBA00001974"/>
    </source>
</evidence>
<name>A0AAD2G9U6_9STRA</name>
<protein>
    <recommendedName>
        <fullName evidence="8">L-2-hydroxyglutarate dehydrogenase, mitochondrial</fullName>
        <ecNumber evidence="7">1.1.99.2</ecNumber>
    </recommendedName>
</protein>
<dbReference type="Gene3D" id="3.30.9.10">
    <property type="entry name" value="D-Amino Acid Oxidase, subunit A, domain 2"/>
    <property type="match status" value="1"/>
</dbReference>
<keyword evidence="3" id="KW-0274">FAD</keyword>
<dbReference type="Gene3D" id="3.50.50.60">
    <property type="entry name" value="FAD/NAD(P)-binding domain"/>
    <property type="match status" value="1"/>
</dbReference>